<protein>
    <submittedName>
        <fullName evidence="1">DUF982 domain-containing protein</fullName>
    </submittedName>
</protein>
<sequence>MVLKVWDSPVVFVDGKGIETITSTSSALRYLIENWAPDCGPLHLMAREVCMDVLEDLADREDARAAFVAAIEELGGTLMQ</sequence>
<dbReference type="RefSeq" id="WP_311788996.1">
    <property type="nucleotide sequence ID" value="NZ_JALDYY010000022.1"/>
</dbReference>
<comment type="caution">
    <text evidence="1">The sequence shown here is derived from an EMBL/GenBank/DDBJ whole genome shotgun (WGS) entry which is preliminary data.</text>
</comment>
<proteinExistence type="predicted"/>
<dbReference type="InterPro" id="IPR010385">
    <property type="entry name" value="DUF982"/>
</dbReference>
<name>A0AAE3U3P2_9HYPH</name>
<dbReference type="EMBL" id="JALDYZ010000003">
    <property type="protein sequence ID" value="MDI7922154.1"/>
    <property type="molecule type" value="Genomic_DNA"/>
</dbReference>
<reference evidence="1" key="1">
    <citation type="submission" date="2022-03" db="EMBL/GenBank/DDBJ databases">
        <title>Fererhizobium litorale gen. nov., sp. nov., isolated from sandy sediments of the Sea of Japan seashore.</title>
        <authorList>
            <person name="Romanenko L."/>
            <person name="Kurilenko V."/>
            <person name="Otstavnykh N."/>
            <person name="Svetashev V."/>
            <person name="Tekutyeva L."/>
            <person name="Isaeva M."/>
            <person name="Mikhailov V."/>
        </authorList>
    </citation>
    <scope>NUCLEOTIDE SEQUENCE</scope>
    <source>
        <strain evidence="1">KMM 9576</strain>
    </source>
</reference>
<evidence type="ECO:0000313" key="2">
    <source>
        <dbReference type="Proteomes" id="UP001161580"/>
    </source>
</evidence>
<evidence type="ECO:0000313" key="1">
    <source>
        <dbReference type="EMBL" id="MDI7922154.1"/>
    </source>
</evidence>
<gene>
    <name evidence="1" type="ORF">MRS75_08640</name>
</gene>
<dbReference type="AlphaFoldDB" id="A0AAE3U3P2"/>
<dbReference type="Proteomes" id="UP001161580">
    <property type="component" value="Unassembled WGS sequence"/>
</dbReference>
<accession>A0AAE3U3P2</accession>
<organism evidence="1 2">
    <name type="scientific">Ferirhizobium litorale</name>
    <dbReference type="NCBI Taxonomy" id="2927786"/>
    <lineage>
        <taxon>Bacteria</taxon>
        <taxon>Pseudomonadati</taxon>
        <taxon>Pseudomonadota</taxon>
        <taxon>Alphaproteobacteria</taxon>
        <taxon>Hyphomicrobiales</taxon>
        <taxon>Rhizobiaceae</taxon>
        <taxon>Ferirhizobium</taxon>
    </lineage>
</organism>
<dbReference type="Gene3D" id="6.10.250.730">
    <property type="match status" value="1"/>
</dbReference>
<dbReference type="Pfam" id="PF06169">
    <property type="entry name" value="DUF982"/>
    <property type="match status" value="1"/>
</dbReference>
<keyword evidence="2" id="KW-1185">Reference proteome</keyword>